<dbReference type="EMBL" id="CABVLZ010000002">
    <property type="protein sequence ID" value="VVU94930.1"/>
    <property type="molecule type" value="Genomic_DNA"/>
</dbReference>
<organism evidence="1">
    <name type="scientific">seawater metagenome</name>
    <dbReference type="NCBI Taxonomy" id="1561972"/>
    <lineage>
        <taxon>unclassified sequences</taxon>
        <taxon>metagenomes</taxon>
        <taxon>ecological metagenomes</taxon>
    </lineage>
</organism>
<accession>A0A5E8CM87</accession>
<evidence type="ECO:0000313" key="1">
    <source>
        <dbReference type="EMBL" id="VVU94930.1"/>
    </source>
</evidence>
<name>A0A5E8CM87_9ZZZZ</name>
<sequence>MSFTRSMYDGCSCRQSTDMSVAPMNYRLYDGQYVNCKPCFATCSPYNAENTASTLEKPGTTNGYGDVVQIDSILNNRVKPFSECDEVPCNTKCFKNLPNVYNKASCAPFLESQDTRFTHPLHNYRGMQIDRFQYLPIDAQCNIYANEAINTRQLARDTYRIIIPDLITDEVTPKPQIYQPMSCGVKCNKINQKK</sequence>
<dbReference type="AlphaFoldDB" id="A0A5E8CM87"/>
<protein>
    <submittedName>
        <fullName evidence="1">Uncharacterized protein</fullName>
    </submittedName>
</protein>
<reference evidence="1" key="1">
    <citation type="submission" date="2019-09" db="EMBL/GenBank/DDBJ databases">
        <authorList>
            <person name="Needham M D."/>
        </authorList>
    </citation>
    <scope>NUCLEOTIDE SEQUENCE</scope>
</reference>
<proteinExistence type="predicted"/>
<gene>
    <name evidence="1" type="ORF">CPAV1605_655</name>
</gene>